<evidence type="ECO:0000313" key="2">
    <source>
        <dbReference type="EnsemblProtists" id="EOD37470"/>
    </source>
</evidence>
<evidence type="ECO:0000256" key="1">
    <source>
        <dbReference type="SAM" id="MobiDB-lite"/>
    </source>
</evidence>
<dbReference type="RefSeq" id="XP_005789899.1">
    <property type="nucleotide sequence ID" value="XM_005789842.1"/>
</dbReference>
<dbReference type="KEGG" id="ehx:EMIHUDRAFT_467014"/>
<reference evidence="2" key="2">
    <citation type="submission" date="2024-10" db="UniProtKB">
        <authorList>
            <consortium name="EnsemblProtists"/>
        </authorList>
    </citation>
    <scope>IDENTIFICATION</scope>
</reference>
<sequence length="292" mass="29624">MSAAAACGRDEAVALRAQLAAVGGGLGEACAVAADANAARHAAEAALREARADAAGADILLASLVDAATHPSHGNTRRGLFAGAAAEHGEAETAAKARSCRHLAEIVPRSSRGEDDAAVRAAARELVARHQAADKDAAEMQPRYSRDVTEALVARHQAAARAAEAAASAATADLRGAEAAAAAAVAEAEAEAGAARRRAEGEVGEALALVAAREAEARIAMARALDAEAALTSEEEEWRRSLDEAWARAGAAEREAELLRERLARRTTGPAAPADAAGWVRFGGGARRSGAG</sequence>
<dbReference type="HOGENOM" id="CLU_954529_0_0_1"/>
<feature type="compositionally biased region" description="Gly residues" evidence="1">
    <location>
        <begin position="281"/>
        <end position="292"/>
    </location>
</feature>
<accession>A0A0D3KNY5</accession>
<proteinExistence type="predicted"/>
<evidence type="ECO:0000313" key="3">
    <source>
        <dbReference type="Proteomes" id="UP000013827"/>
    </source>
</evidence>
<keyword evidence="3" id="KW-1185">Reference proteome</keyword>
<reference evidence="3" key="1">
    <citation type="journal article" date="2013" name="Nature">
        <title>Pan genome of the phytoplankton Emiliania underpins its global distribution.</title>
        <authorList>
            <person name="Read B.A."/>
            <person name="Kegel J."/>
            <person name="Klute M.J."/>
            <person name="Kuo A."/>
            <person name="Lefebvre S.C."/>
            <person name="Maumus F."/>
            <person name="Mayer C."/>
            <person name="Miller J."/>
            <person name="Monier A."/>
            <person name="Salamov A."/>
            <person name="Young J."/>
            <person name="Aguilar M."/>
            <person name="Claverie J.M."/>
            <person name="Frickenhaus S."/>
            <person name="Gonzalez K."/>
            <person name="Herman E.K."/>
            <person name="Lin Y.C."/>
            <person name="Napier J."/>
            <person name="Ogata H."/>
            <person name="Sarno A.F."/>
            <person name="Shmutz J."/>
            <person name="Schroeder D."/>
            <person name="de Vargas C."/>
            <person name="Verret F."/>
            <person name="von Dassow P."/>
            <person name="Valentin K."/>
            <person name="Van de Peer Y."/>
            <person name="Wheeler G."/>
            <person name="Dacks J.B."/>
            <person name="Delwiche C.F."/>
            <person name="Dyhrman S.T."/>
            <person name="Glockner G."/>
            <person name="John U."/>
            <person name="Richards T."/>
            <person name="Worden A.Z."/>
            <person name="Zhang X."/>
            <person name="Grigoriev I.V."/>
            <person name="Allen A.E."/>
            <person name="Bidle K."/>
            <person name="Borodovsky M."/>
            <person name="Bowler C."/>
            <person name="Brownlee C."/>
            <person name="Cock J.M."/>
            <person name="Elias M."/>
            <person name="Gladyshev V.N."/>
            <person name="Groth M."/>
            <person name="Guda C."/>
            <person name="Hadaegh A."/>
            <person name="Iglesias-Rodriguez M.D."/>
            <person name="Jenkins J."/>
            <person name="Jones B.M."/>
            <person name="Lawson T."/>
            <person name="Leese F."/>
            <person name="Lindquist E."/>
            <person name="Lobanov A."/>
            <person name="Lomsadze A."/>
            <person name="Malik S.B."/>
            <person name="Marsh M.E."/>
            <person name="Mackinder L."/>
            <person name="Mock T."/>
            <person name="Mueller-Roeber B."/>
            <person name="Pagarete A."/>
            <person name="Parker M."/>
            <person name="Probert I."/>
            <person name="Quesneville H."/>
            <person name="Raines C."/>
            <person name="Rensing S.A."/>
            <person name="Riano-Pachon D.M."/>
            <person name="Richier S."/>
            <person name="Rokitta S."/>
            <person name="Shiraiwa Y."/>
            <person name="Soanes D.M."/>
            <person name="van der Giezen M."/>
            <person name="Wahlund T.M."/>
            <person name="Williams B."/>
            <person name="Wilson W."/>
            <person name="Wolfe G."/>
            <person name="Wurch L.L."/>
        </authorList>
    </citation>
    <scope>NUCLEOTIDE SEQUENCE</scope>
</reference>
<organism evidence="2 3">
    <name type="scientific">Emiliania huxleyi (strain CCMP1516)</name>
    <dbReference type="NCBI Taxonomy" id="280463"/>
    <lineage>
        <taxon>Eukaryota</taxon>
        <taxon>Haptista</taxon>
        <taxon>Haptophyta</taxon>
        <taxon>Prymnesiophyceae</taxon>
        <taxon>Isochrysidales</taxon>
        <taxon>Noelaerhabdaceae</taxon>
        <taxon>Emiliania</taxon>
    </lineage>
</organism>
<feature type="region of interest" description="Disordered" evidence="1">
    <location>
        <begin position="265"/>
        <end position="292"/>
    </location>
</feature>
<protein>
    <submittedName>
        <fullName evidence="2">Uncharacterized protein</fullName>
    </submittedName>
</protein>
<dbReference type="Proteomes" id="UP000013827">
    <property type="component" value="Unassembled WGS sequence"/>
</dbReference>
<dbReference type="EnsemblProtists" id="EOD37470">
    <property type="protein sequence ID" value="EOD37470"/>
    <property type="gene ID" value="EMIHUDRAFT_467014"/>
</dbReference>
<feature type="compositionally biased region" description="Low complexity" evidence="1">
    <location>
        <begin position="266"/>
        <end position="278"/>
    </location>
</feature>
<name>A0A0D3KNY5_EMIH1</name>
<dbReference type="PaxDb" id="2903-EOD37470"/>
<dbReference type="GeneID" id="17282840"/>
<dbReference type="AlphaFoldDB" id="A0A0D3KNY5"/>